<proteinExistence type="predicted"/>
<dbReference type="RefSeq" id="WP_147920956.1">
    <property type="nucleotide sequence ID" value="NZ_VRTY01000018.1"/>
</dbReference>
<keyword evidence="1" id="KW-0812">Transmembrane</keyword>
<feature type="transmembrane region" description="Helical" evidence="1">
    <location>
        <begin position="101"/>
        <end position="121"/>
    </location>
</feature>
<comment type="caution">
    <text evidence="2">The sequence shown here is derived from an EMBL/GenBank/DDBJ whole genome shotgun (WGS) entry which is preliminary data.</text>
</comment>
<keyword evidence="1" id="KW-1133">Transmembrane helix</keyword>
<accession>A0A5C8KCT4</accession>
<dbReference type="AlphaFoldDB" id="A0A5C8KCT4"/>
<feature type="transmembrane region" description="Helical" evidence="1">
    <location>
        <begin position="213"/>
        <end position="233"/>
    </location>
</feature>
<feature type="transmembrane region" description="Helical" evidence="1">
    <location>
        <begin position="239"/>
        <end position="256"/>
    </location>
</feature>
<sequence>MSTKQIHIEAPYKEEISSSFTSLKQGRRPGEWTQIQKVAFRVAFLYILFLCIPTYPRFYTHLFGLEFSKITYHDFQSVVAFWPPQIILIESEEGVFGLLNYINLILVFIGAVIGGGIWTILDKKSTQYRSLYYWIRVLARYRLAFGMVGWGLKKAFPMQMVYPTEGMLNTPFIDFAEKKLYWSHVGISFEYTVFLGFAEILPGLLLLHRKTSVLGAALAAVVTFNICIANHAYDAGVAVPAAYFAILGIFIAWYDLPNIWNLLVKEKDVLKPDRYNPVFTQKWQKTLVNTLKWTSIFLFVPVAAAMWAYGFFNGNNYNIPSTAGLAETKGLYQVTEFRLNNEVVPYSPTDSLRWQDAIFEDWSSLSYKTNRAAIADRMIGYSPLRVKNDKQNTTLNQVNTQDSDNLAKAKKNRDLGVTRWEVGGMAGERRYFFYKADTVNQVLYLQNKNKNHADETQVLHYSRPSTSRIILRGLNEFNDSIYVVLDKQAKKYPLVEGRQTHLQEFKEAGF</sequence>
<gene>
    <name evidence="2" type="ORF">FVR03_06655</name>
</gene>
<keyword evidence="1" id="KW-0472">Membrane</keyword>
<protein>
    <recommendedName>
        <fullName evidence="4">DoxX family protein</fullName>
    </recommendedName>
</protein>
<dbReference type="Proteomes" id="UP000321926">
    <property type="component" value="Unassembled WGS sequence"/>
</dbReference>
<feature type="transmembrane region" description="Helical" evidence="1">
    <location>
        <begin position="38"/>
        <end position="55"/>
    </location>
</feature>
<evidence type="ECO:0008006" key="4">
    <source>
        <dbReference type="Google" id="ProtNLM"/>
    </source>
</evidence>
<organism evidence="2 3">
    <name type="scientific">Pontibacter qinzhouensis</name>
    <dbReference type="NCBI Taxonomy" id="2603253"/>
    <lineage>
        <taxon>Bacteria</taxon>
        <taxon>Pseudomonadati</taxon>
        <taxon>Bacteroidota</taxon>
        <taxon>Cytophagia</taxon>
        <taxon>Cytophagales</taxon>
        <taxon>Hymenobacteraceae</taxon>
        <taxon>Pontibacter</taxon>
    </lineage>
</organism>
<dbReference type="EMBL" id="VRTY01000018">
    <property type="protein sequence ID" value="TXK49242.1"/>
    <property type="molecule type" value="Genomic_DNA"/>
</dbReference>
<evidence type="ECO:0000313" key="2">
    <source>
        <dbReference type="EMBL" id="TXK49242.1"/>
    </source>
</evidence>
<feature type="transmembrane region" description="Helical" evidence="1">
    <location>
        <begin position="181"/>
        <end position="201"/>
    </location>
</feature>
<reference evidence="2 3" key="1">
    <citation type="submission" date="2019-08" db="EMBL/GenBank/DDBJ databases">
        <authorList>
            <person name="Shi S."/>
        </authorList>
    </citation>
    <scope>NUCLEOTIDE SEQUENCE [LARGE SCALE GENOMIC DNA]</scope>
    <source>
        <strain evidence="2 3">GY10130</strain>
    </source>
</reference>
<feature type="transmembrane region" description="Helical" evidence="1">
    <location>
        <begin position="291"/>
        <end position="312"/>
    </location>
</feature>
<dbReference type="OrthoDB" id="102112at2"/>
<evidence type="ECO:0000256" key="1">
    <source>
        <dbReference type="SAM" id="Phobius"/>
    </source>
</evidence>
<evidence type="ECO:0000313" key="3">
    <source>
        <dbReference type="Proteomes" id="UP000321926"/>
    </source>
</evidence>
<keyword evidence="3" id="KW-1185">Reference proteome</keyword>
<name>A0A5C8KCT4_9BACT</name>